<gene>
    <name evidence="1" type="ORF">QJ521_05930</name>
</gene>
<dbReference type="SUPFAM" id="SSF48239">
    <property type="entry name" value="Terpenoid cyclases/Protein prenyltransferases"/>
    <property type="match status" value="1"/>
</dbReference>
<dbReference type="Gene3D" id="1.50.10.20">
    <property type="match status" value="1"/>
</dbReference>
<dbReference type="RefSeq" id="WP_282839523.1">
    <property type="nucleotide sequence ID" value="NZ_JASCXW010000017.1"/>
</dbReference>
<comment type="caution">
    <text evidence="1">The sequence shown here is derived from an EMBL/GenBank/DDBJ whole genome shotgun (WGS) entry which is preliminary data.</text>
</comment>
<evidence type="ECO:0000313" key="1">
    <source>
        <dbReference type="EMBL" id="MDI6453094.1"/>
    </source>
</evidence>
<dbReference type="EMBL" id="JASCXW010000017">
    <property type="protein sequence ID" value="MDI6453094.1"/>
    <property type="molecule type" value="Genomic_DNA"/>
</dbReference>
<dbReference type="Proteomes" id="UP001431532">
    <property type="component" value="Unassembled WGS sequence"/>
</dbReference>
<reference evidence="1" key="1">
    <citation type="submission" date="2023-05" db="EMBL/GenBank/DDBJ databases">
        <title>Mariniplasma microaerophilum sp. nov., a novel anaerobic mollicute isolated from terrestrial mud volcano, Taman Peninsula, Russia.</title>
        <authorList>
            <person name="Khomyakova M.A."/>
            <person name="Merkel A.Y."/>
            <person name="Slobodkin A.I."/>
        </authorList>
    </citation>
    <scope>NUCLEOTIDE SEQUENCE</scope>
    <source>
        <strain evidence="1">M4Ah</strain>
    </source>
</reference>
<dbReference type="AlphaFoldDB" id="A0AAW6UAX1"/>
<evidence type="ECO:0008006" key="3">
    <source>
        <dbReference type="Google" id="ProtNLM"/>
    </source>
</evidence>
<organism evidence="1 2">
    <name type="scientific">Peloplasma aerotolerans</name>
    <dbReference type="NCBI Taxonomy" id="3044389"/>
    <lineage>
        <taxon>Bacteria</taxon>
        <taxon>Bacillati</taxon>
        <taxon>Mycoplasmatota</taxon>
        <taxon>Mollicutes</taxon>
        <taxon>Acholeplasmatales</taxon>
        <taxon>Acholeplasmataceae</taxon>
        <taxon>Peloplasma</taxon>
    </lineage>
</organism>
<proteinExistence type="predicted"/>
<evidence type="ECO:0000313" key="2">
    <source>
        <dbReference type="Proteomes" id="UP001431532"/>
    </source>
</evidence>
<keyword evidence="2" id="KW-1185">Reference proteome</keyword>
<name>A0AAW6UAX1_9MOLU</name>
<accession>A0AAW6UAX1</accession>
<sequence length="310" mass="36924">MNVLTWLKQGDPVIARLVNKYLLDQDVKYIDDGYIQKYIHLYDSESKRWGHGIYSPKWISTHYTLLELKYMEIDPMHNVYHEAVKNLVDHLWIDEKPKKGQRQQDMCIVGMLIQLVTYANIHEQRNPRMMDYILDHQFDDGGWNCQWDSGRNPKISSVHTTISVLEGLHEFVKNNYTYRLEDVKKAIQQGIECLLSRDVILNKKSKQPLHPSMVKYHYPPRWKYDYLRVLELLADMKYPYDQRLNQVMTILLNNIKDGRLKRGTQIPGLIHFQLEMTTYGRFNTLRALKVLKHYRPDVYQTCIHNELKGE</sequence>
<protein>
    <recommendedName>
        <fullName evidence="3">Squalene cyclase C-terminal domain-containing protein</fullName>
    </recommendedName>
</protein>
<dbReference type="InterPro" id="IPR008930">
    <property type="entry name" value="Terpenoid_cyclase/PrenylTrfase"/>
</dbReference>